<evidence type="ECO:0000259" key="3">
    <source>
        <dbReference type="PROSITE" id="PS50137"/>
    </source>
</evidence>
<organism evidence="4 5">
    <name type="scientific">Grallaria varia</name>
    <name type="common">variegated antpitta</name>
    <dbReference type="NCBI Taxonomy" id="117165"/>
    <lineage>
        <taxon>Eukaryota</taxon>
        <taxon>Metazoa</taxon>
        <taxon>Chordata</taxon>
        <taxon>Craniata</taxon>
        <taxon>Vertebrata</taxon>
        <taxon>Euteleostomi</taxon>
        <taxon>Archelosauria</taxon>
        <taxon>Archosauria</taxon>
        <taxon>Dinosauria</taxon>
        <taxon>Saurischia</taxon>
        <taxon>Theropoda</taxon>
        <taxon>Coelurosauria</taxon>
        <taxon>Aves</taxon>
        <taxon>Neognathae</taxon>
        <taxon>Neoaves</taxon>
        <taxon>Telluraves</taxon>
        <taxon>Australaves</taxon>
        <taxon>Passeriformes</taxon>
        <taxon>Formicariidae</taxon>
        <taxon>Grallaria</taxon>
    </lineage>
</organism>
<dbReference type="Proteomes" id="UP000591535">
    <property type="component" value="Unassembled WGS sequence"/>
</dbReference>
<accession>A0A7K8ZFV9</accession>
<dbReference type="Pfam" id="PF00035">
    <property type="entry name" value="dsrm"/>
    <property type="match status" value="1"/>
</dbReference>
<dbReference type="SMART" id="SM00358">
    <property type="entry name" value="DSRM"/>
    <property type="match status" value="1"/>
</dbReference>
<keyword evidence="4" id="KW-0808">Transferase</keyword>
<dbReference type="GO" id="GO:0003723">
    <property type="term" value="F:RNA binding"/>
    <property type="evidence" value="ECO:0007669"/>
    <property type="project" value="UniProtKB-UniRule"/>
</dbReference>
<name>A0A7K8ZFV9_9PASS</name>
<reference evidence="4 5" key="1">
    <citation type="submission" date="2019-09" db="EMBL/GenBank/DDBJ databases">
        <title>Bird 10,000 Genomes (B10K) Project - Family phase.</title>
        <authorList>
            <person name="Zhang G."/>
        </authorList>
    </citation>
    <scope>NUCLEOTIDE SEQUENCE [LARGE SCALE GENOMIC DNA]</scope>
    <source>
        <strain evidence="4">B10K-DU-001-02</strain>
        <tissue evidence="4">Muscle</tissue>
    </source>
</reference>
<dbReference type="SUPFAM" id="SSF54768">
    <property type="entry name" value="dsRNA-binding domain-like"/>
    <property type="match status" value="1"/>
</dbReference>
<gene>
    <name evidence="4" type="primary">Eif2ak2_0</name>
    <name evidence="4" type="ORF">GRAVAR_R15571</name>
</gene>
<keyword evidence="5" id="KW-1185">Reference proteome</keyword>
<sequence>LQSPSNMEAAGLVATQTASSPEPDKNYVSLLNIWSQKSRELVDYAKITSTGDAHAPIFSCSCTISGHLYGKGTGFTLAAAKQAAAKQAWEKVNKEGS</sequence>
<feature type="non-terminal residue" evidence="4">
    <location>
        <position position="1"/>
    </location>
</feature>
<dbReference type="PROSITE" id="PS50137">
    <property type="entry name" value="DS_RBD"/>
    <property type="match status" value="1"/>
</dbReference>
<evidence type="ECO:0000313" key="5">
    <source>
        <dbReference type="Proteomes" id="UP000591535"/>
    </source>
</evidence>
<evidence type="ECO:0000256" key="2">
    <source>
        <dbReference type="SAM" id="MobiDB-lite"/>
    </source>
</evidence>
<feature type="region of interest" description="Disordered" evidence="2">
    <location>
        <begin position="1"/>
        <end position="21"/>
    </location>
</feature>
<dbReference type="InterPro" id="IPR014720">
    <property type="entry name" value="dsRBD_dom"/>
</dbReference>
<dbReference type="AlphaFoldDB" id="A0A7K8ZFV9"/>
<proteinExistence type="predicted"/>
<dbReference type="Gene3D" id="3.30.160.20">
    <property type="match status" value="1"/>
</dbReference>
<feature type="non-terminal residue" evidence="4">
    <location>
        <position position="97"/>
    </location>
</feature>
<protein>
    <submittedName>
        <fullName evidence="4">E2AK2 kinase</fullName>
    </submittedName>
</protein>
<feature type="domain" description="DRBM" evidence="3">
    <location>
        <begin position="26"/>
        <end position="94"/>
    </location>
</feature>
<keyword evidence="4" id="KW-0418">Kinase</keyword>
<evidence type="ECO:0000256" key="1">
    <source>
        <dbReference type="PROSITE-ProRule" id="PRU00266"/>
    </source>
</evidence>
<dbReference type="GO" id="GO:0016301">
    <property type="term" value="F:kinase activity"/>
    <property type="evidence" value="ECO:0007669"/>
    <property type="project" value="UniProtKB-KW"/>
</dbReference>
<keyword evidence="1" id="KW-0694">RNA-binding</keyword>
<comment type="caution">
    <text evidence="4">The sequence shown here is derived from an EMBL/GenBank/DDBJ whole genome shotgun (WGS) entry which is preliminary data.</text>
</comment>
<evidence type="ECO:0000313" key="4">
    <source>
        <dbReference type="EMBL" id="NXG13847.1"/>
    </source>
</evidence>
<dbReference type="EMBL" id="VWZG01000782">
    <property type="protein sequence ID" value="NXG13847.1"/>
    <property type="molecule type" value="Genomic_DNA"/>
</dbReference>